<sequence>MERYFERLMYATRWIMAPIYLGLSLCLLALGIKFFQEVFHFIPLIFSMKEVELILITLSLIDIALVGGLIVMVMFSGYENFVSRLDLHGHDDKLGWLGKLDSNSLKNKVAASIVAISSIHLLKVFMNTESIPNDKIMWYLLIHITFVISAFAMGFLDKILREKPASNTIIAAEGKK</sequence>
<keyword evidence="5 7" id="KW-1133">Transmembrane helix</keyword>
<dbReference type="Proteomes" id="UP000659697">
    <property type="component" value="Unassembled WGS sequence"/>
</dbReference>
<evidence type="ECO:0000256" key="5">
    <source>
        <dbReference type="ARBA" id="ARBA00022989"/>
    </source>
</evidence>
<accession>A0ABQ3KWJ2</accession>
<evidence type="ECO:0000256" key="2">
    <source>
        <dbReference type="ARBA" id="ARBA00005774"/>
    </source>
</evidence>
<dbReference type="PANTHER" id="PTHR38596:SF1">
    <property type="entry name" value="UPF0114 PROTEIN YQHA"/>
    <property type="match status" value="1"/>
</dbReference>
<dbReference type="InterPro" id="IPR020761">
    <property type="entry name" value="UPF0114_bac"/>
</dbReference>
<keyword evidence="3 7" id="KW-1003">Cell membrane</keyword>
<proteinExistence type="inferred from homology"/>
<organism evidence="8 9">
    <name type="scientific">Alishewanella longhuensis</name>
    <dbReference type="NCBI Taxonomy" id="1091037"/>
    <lineage>
        <taxon>Bacteria</taxon>
        <taxon>Pseudomonadati</taxon>
        <taxon>Pseudomonadota</taxon>
        <taxon>Gammaproteobacteria</taxon>
        <taxon>Alteromonadales</taxon>
        <taxon>Alteromonadaceae</taxon>
        <taxon>Alishewanella</taxon>
    </lineage>
</organism>
<keyword evidence="9" id="KW-1185">Reference proteome</keyword>
<reference evidence="9" key="1">
    <citation type="journal article" date="2019" name="Int. J. Syst. Evol. Microbiol.">
        <title>The Global Catalogue of Microorganisms (GCM) 10K type strain sequencing project: providing services to taxonomists for standard genome sequencing and annotation.</title>
        <authorList>
            <consortium name="The Broad Institute Genomics Platform"/>
            <consortium name="The Broad Institute Genome Sequencing Center for Infectious Disease"/>
            <person name="Wu L."/>
            <person name="Ma J."/>
        </authorList>
    </citation>
    <scope>NUCLEOTIDE SEQUENCE [LARGE SCALE GENOMIC DNA]</scope>
    <source>
        <strain evidence="9">CGMCC 1.7003</strain>
    </source>
</reference>
<feature type="transmembrane region" description="Helical" evidence="7">
    <location>
        <begin position="136"/>
        <end position="156"/>
    </location>
</feature>
<evidence type="ECO:0000313" key="9">
    <source>
        <dbReference type="Proteomes" id="UP000659697"/>
    </source>
</evidence>
<gene>
    <name evidence="8" type="ORF">GCM10010919_03730</name>
</gene>
<feature type="transmembrane region" description="Helical" evidence="7">
    <location>
        <begin position="12"/>
        <end position="32"/>
    </location>
</feature>
<comment type="caution">
    <text evidence="8">The sequence shown here is derived from an EMBL/GenBank/DDBJ whole genome shotgun (WGS) entry which is preliminary data.</text>
</comment>
<evidence type="ECO:0000256" key="7">
    <source>
        <dbReference type="HAMAP-Rule" id="MF_00143"/>
    </source>
</evidence>
<comment type="subcellular location">
    <subcellularLocation>
        <location evidence="1 7">Cell membrane</location>
        <topology evidence="1 7">Multi-pass membrane protein</topology>
    </subcellularLocation>
</comment>
<dbReference type="Pfam" id="PF03350">
    <property type="entry name" value="UPF0114"/>
    <property type="match status" value="1"/>
</dbReference>
<evidence type="ECO:0000256" key="6">
    <source>
        <dbReference type="ARBA" id="ARBA00023136"/>
    </source>
</evidence>
<evidence type="ECO:0000256" key="4">
    <source>
        <dbReference type="ARBA" id="ARBA00022692"/>
    </source>
</evidence>
<evidence type="ECO:0000256" key="3">
    <source>
        <dbReference type="ARBA" id="ARBA00022475"/>
    </source>
</evidence>
<keyword evidence="4 7" id="KW-0812">Transmembrane</keyword>
<keyword evidence="6 7" id="KW-0472">Membrane</keyword>
<dbReference type="PANTHER" id="PTHR38596">
    <property type="entry name" value="UPF0114 PROTEIN YQHA"/>
    <property type="match status" value="1"/>
</dbReference>
<feature type="transmembrane region" description="Helical" evidence="7">
    <location>
        <begin position="53"/>
        <end position="75"/>
    </location>
</feature>
<dbReference type="EMBL" id="BNAO01000001">
    <property type="protein sequence ID" value="GHG60338.1"/>
    <property type="molecule type" value="Genomic_DNA"/>
</dbReference>
<dbReference type="RefSeq" id="WP_189429552.1">
    <property type="nucleotide sequence ID" value="NZ_BNAO01000001.1"/>
</dbReference>
<evidence type="ECO:0000313" key="8">
    <source>
        <dbReference type="EMBL" id="GHG60338.1"/>
    </source>
</evidence>
<comment type="similarity">
    <text evidence="2 7">Belongs to the UPF0114 family.</text>
</comment>
<dbReference type="HAMAP" id="MF_00143">
    <property type="entry name" value="UPF0114"/>
    <property type="match status" value="1"/>
</dbReference>
<dbReference type="InterPro" id="IPR005134">
    <property type="entry name" value="UPF0114"/>
</dbReference>
<protein>
    <recommendedName>
        <fullName evidence="7">UPF0114 protein GCM10010919_03730</fullName>
    </recommendedName>
</protein>
<name>A0ABQ3KWJ2_9ALTE</name>
<dbReference type="NCBIfam" id="TIGR00645">
    <property type="entry name" value="HI0507"/>
    <property type="match status" value="1"/>
</dbReference>
<evidence type="ECO:0000256" key="1">
    <source>
        <dbReference type="ARBA" id="ARBA00004651"/>
    </source>
</evidence>